<dbReference type="PANTHER" id="PTHR31658">
    <property type="entry name" value="CONSERVED OLIGOMERIC GOLGI COMPLEX SUBUNIT 1"/>
    <property type="match status" value="1"/>
</dbReference>
<name>A0A8H7UCU0_9FUNG</name>
<dbReference type="Proteomes" id="UP000612746">
    <property type="component" value="Unassembled WGS sequence"/>
</dbReference>
<dbReference type="PANTHER" id="PTHR31658:SF0">
    <property type="entry name" value="CONSERVED OLIGOMERIC GOLGI COMPLEX SUBUNIT 1"/>
    <property type="match status" value="1"/>
</dbReference>
<evidence type="ECO:0000313" key="9">
    <source>
        <dbReference type="Proteomes" id="UP000612746"/>
    </source>
</evidence>
<keyword evidence="5" id="KW-0653">Protein transport</keyword>
<dbReference type="EMBL" id="JAEPRA010000015">
    <property type="protein sequence ID" value="KAG2175193.1"/>
    <property type="molecule type" value="Genomic_DNA"/>
</dbReference>
<organism evidence="8 9">
    <name type="scientific">Umbelopsis vinacea</name>
    <dbReference type="NCBI Taxonomy" id="44442"/>
    <lineage>
        <taxon>Eukaryota</taxon>
        <taxon>Fungi</taxon>
        <taxon>Fungi incertae sedis</taxon>
        <taxon>Mucoromycota</taxon>
        <taxon>Mucoromycotina</taxon>
        <taxon>Umbelopsidomycetes</taxon>
        <taxon>Umbelopsidales</taxon>
        <taxon>Umbelopsidaceae</taxon>
        <taxon>Umbelopsis</taxon>
    </lineage>
</organism>
<keyword evidence="9" id="KW-1185">Reference proteome</keyword>
<evidence type="ECO:0000256" key="5">
    <source>
        <dbReference type="ARBA" id="ARBA00022927"/>
    </source>
</evidence>
<accession>A0A8H7UCU0</accession>
<dbReference type="OrthoDB" id="46189at2759"/>
<comment type="similarity">
    <text evidence="2">Belongs to the COG1 family.</text>
</comment>
<evidence type="ECO:0000256" key="2">
    <source>
        <dbReference type="ARBA" id="ARBA00006653"/>
    </source>
</evidence>
<reference evidence="8" key="1">
    <citation type="submission" date="2020-12" db="EMBL/GenBank/DDBJ databases">
        <title>Metabolic potential, ecology and presence of endohyphal bacteria is reflected in genomic diversity of Mucoromycotina.</title>
        <authorList>
            <person name="Muszewska A."/>
            <person name="Okrasinska A."/>
            <person name="Steczkiewicz K."/>
            <person name="Drgas O."/>
            <person name="Orlowska M."/>
            <person name="Perlinska-Lenart U."/>
            <person name="Aleksandrzak-Piekarczyk T."/>
            <person name="Szatraj K."/>
            <person name="Zielenkiewicz U."/>
            <person name="Pilsyk S."/>
            <person name="Malc E."/>
            <person name="Mieczkowski P."/>
            <person name="Kruszewska J.S."/>
            <person name="Biernat P."/>
            <person name="Pawlowska J."/>
        </authorList>
    </citation>
    <scope>NUCLEOTIDE SEQUENCE</scope>
    <source>
        <strain evidence="8">WA0000051536</strain>
    </source>
</reference>
<evidence type="ECO:0000256" key="4">
    <source>
        <dbReference type="ARBA" id="ARBA00022448"/>
    </source>
</evidence>
<keyword evidence="7" id="KW-0472">Membrane</keyword>
<evidence type="ECO:0000256" key="7">
    <source>
        <dbReference type="ARBA" id="ARBA00023136"/>
    </source>
</evidence>
<gene>
    <name evidence="8" type="ORF">INT44_007681</name>
</gene>
<dbReference type="GO" id="GO:0015031">
    <property type="term" value="P:protein transport"/>
    <property type="evidence" value="ECO:0007669"/>
    <property type="project" value="UniProtKB-KW"/>
</dbReference>
<dbReference type="GO" id="GO:0017119">
    <property type="term" value="C:Golgi transport complex"/>
    <property type="evidence" value="ECO:0007669"/>
    <property type="project" value="InterPro"/>
</dbReference>
<proteinExistence type="inferred from homology"/>
<dbReference type="AlphaFoldDB" id="A0A8H7UCU0"/>
<comment type="subcellular location">
    <subcellularLocation>
        <location evidence="1">Golgi apparatus membrane</location>
        <topology evidence="1">Peripheral membrane protein</topology>
    </subcellularLocation>
</comment>
<dbReference type="GO" id="GO:0000139">
    <property type="term" value="C:Golgi membrane"/>
    <property type="evidence" value="ECO:0007669"/>
    <property type="project" value="UniProtKB-SubCell"/>
</dbReference>
<comment type="caution">
    <text evidence="8">The sequence shown here is derived from an EMBL/GenBank/DDBJ whole genome shotgun (WGS) entry which is preliminary data.</text>
</comment>
<dbReference type="GO" id="GO:0006891">
    <property type="term" value="P:intra-Golgi vesicle-mediated transport"/>
    <property type="evidence" value="ECO:0007669"/>
    <property type="project" value="InterPro"/>
</dbReference>
<evidence type="ECO:0000256" key="3">
    <source>
        <dbReference type="ARBA" id="ARBA00020978"/>
    </source>
</evidence>
<sequence>MQRRNRGKETGVAHHGWVGTHKIYSPFTSLQMLNETTYFFFPPCSEQYRDLISAADAIVSMKKAAHAVQSKFDLMQVACDVDTIHQKTTKIAPGNDSGEDNEKKRYLYVSAAQMKLLVDVPEQIWHALENDLYLEASRLFLLAKMVYKNLQTEEDVPFVVIVSTIWKRCCLGELLLRSNLVFAPKNTFPVVQKQWDAISQFRLHIIQRAENHLKSTSCSAQVKIPPLNMRS</sequence>
<evidence type="ECO:0000256" key="1">
    <source>
        <dbReference type="ARBA" id="ARBA00004395"/>
    </source>
</evidence>
<dbReference type="InterPro" id="IPR033370">
    <property type="entry name" value="COG1"/>
</dbReference>
<protein>
    <recommendedName>
        <fullName evidence="3">Conserved oligomeric Golgi complex subunit 1</fullName>
    </recommendedName>
</protein>
<evidence type="ECO:0000256" key="6">
    <source>
        <dbReference type="ARBA" id="ARBA00023034"/>
    </source>
</evidence>
<keyword evidence="4" id="KW-0813">Transport</keyword>
<keyword evidence="6" id="KW-0333">Golgi apparatus</keyword>
<evidence type="ECO:0000313" key="8">
    <source>
        <dbReference type="EMBL" id="KAG2175193.1"/>
    </source>
</evidence>